<name>A0ACB9ICJ4_9ASTR</name>
<dbReference type="EMBL" id="CM042026">
    <property type="protein sequence ID" value="KAI3805378.1"/>
    <property type="molecule type" value="Genomic_DNA"/>
</dbReference>
<reference evidence="2" key="1">
    <citation type="journal article" date="2022" name="Mol. Ecol. Resour.">
        <title>The genomes of chicory, endive, great burdock and yacon provide insights into Asteraceae palaeo-polyploidization history and plant inulin production.</title>
        <authorList>
            <person name="Fan W."/>
            <person name="Wang S."/>
            <person name="Wang H."/>
            <person name="Wang A."/>
            <person name="Jiang F."/>
            <person name="Liu H."/>
            <person name="Zhao H."/>
            <person name="Xu D."/>
            <person name="Zhang Y."/>
        </authorList>
    </citation>
    <scope>NUCLEOTIDE SEQUENCE [LARGE SCALE GENOMIC DNA]</scope>
    <source>
        <strain evidence="2">cv. Yunnan</strain>
    </source>
</reference>
<protein>
    <submittedName>
        <fullName evidence="1">Uncharacterized protein</fullName>
    </submittedName>
</protein>
<sequence length="90" mass="10019">MATVFQTIDDDFGTTTKPLKLQSASESFCEVPSVPMVPTAEAGGVVIPKDPSRYTVEETELKERDMRALGLLTMALPKEIYHYFNNYTSV</sequence>
<comment type="caution">
    <text evidence="1">The sequence shown here is derived from an EMBL/GenBank/DDBJ whole genome shotgun (WGS) entry which is preliminary data.</text>
</comment>
<organism evidence="1 2">
    <name type="scientific">Smallanthus sonchifolius</name>
    <dbReference type="NCBI Taxonomy" id="185202"/>
    <lineage>
        <taxon>Eukaryota</taxon>
        <taxon>Viridiplantae</taxon>
        <taxon>Streptophyta</taxon>
        <taxon>Embryophyta</taxon>
        <taxon>Tracheophyta</taxon>
        <taxon>Spermatophyta</taxon>
        <taxon>Magnoliopsida</taxon>
        <taxon>eudicotyledons</taxon>
        <taxon>Gunneridae</taxon>
        <taxon>Pentapetalae</taxon>
        <taxon>asterids</taxon>
        <taxon>campanulids</taxon>
        <taxon>Asterales</taxon>
        <taxon>Asteraceae</taxon>
        <taxon>Asteroideae</taxon>
        <taxon>Heliantheae alliance</taxon>
        <taxon>Millerieae</taxon>
        <taxon>Smallanthus</taxon>
    </lineage>
</organism>
<keyword evidence="2" id="KW-1185">Reference proteome</keyword>
<dbReference type="Proteomes" id="UP001056120">
    <property type="component" value="Linkage Group LG09"/>
</dbReference>
<proteinExistence type="predicted"/>
<evidence type="ECO:0000313" key="2">
    <source>
        <dbReference type="Proteomes" id="UP001056120"/>
    </source>
</evidence>
<accession>A0ACB9ICJ4</accession>
<evidence type="ECO:0000313" key="1">
    <source>
        <dbReference type="EMBL" id="KAI3805378.1"/>
    </source>
</evidence>
<reference evidence="1 2" key="2">
    <citation type="journal article" date="2022" name="Mol. Ecol. Resour.">
        <title>The genomes of chicory, endive, great burdock and yacon provide insights into Asteraceae paleo-polyploidization history and plant inulin production.</title>
        <authorList>
            <person name="Fan W."/>
            <person name="Wang S."/>
            <person name="Wang H."/>
            <person name="Wang A."/>
            <person name="Jiang F."/>
            <person name="Liu H."/>
            <person name="Zhao H."/>
            <person name="Xu D."/>
            <person name="Zhang Y."/>
        </authorList>
    </citation>
    <scope>NUCLEOTIDE SEQUENCE [LARGE SCALE GENOMIC DNA]</scope>
    <source>
        <strain evidence="2">cv. Yunnan</strain>
        <tissue evidence="1">Leaves</tissue>
    </source>
</reference>
<gene>
    <name evidence="1" type="ORF">L1987_27711</name>
</gene>